<dbReference type="GO" id="GO:0004526">
    <property type="term" value="F:ribonuclease P activity"/>
    <property type="evidence" value="ECO:0007669"/>
    <property type="project" value="TreeGrafter"/>
</dbReference>
<sequence length="358" mass="40946">MLSPETWNFKPPRHHFSVVRRDYRKTDVPTTVKNHYFNHSVSVVLPNILAVPDSLLNSLSEDTDYYRVNALRACDLVNREFIEAFVKKGQVTLLTIGNKIDSENSICVTPTGYLVISLITEDYQAFGLEGKASVFDHEPHIRYVVTINLKEECFIPTKKNYKRVRVALEERLKQNFDVIVAWDPPGTNLCPSSVAAWFSAHGYDVRLCRQTFSRRAEYSLTVPTILEEGCDIDKFFEWLGVFSIAGDLSGETDDYINTYKCPSPSVNIGQVQYLQWTGFFTQKQVQEMYDTLKKYVLSQGTLPWVSLHVQGFADSPVSWSLQEHTFFVDGDNSYTIILQHNGESIIRRSLCSNNGPRR</sequence>
<dbReference type="GO" id="GO:0000171">
    <property type="term" value="F:ribonuclease MRP activity"/>
    <property type="evidence" value="ECO:0007669"/>
    <property type="project" value="TreeGrafter"/>
</dbReference>
<reference evidence="2" key="1">
    <citation type="submission" date="2025-08" db="UniProtKB">
        <authorList>
            <consortium name="RefSeq"/>
        </authorList>
    </citation>
    <scope>IDENTIFICATION</scope>
</reference>
<dbReference type="KEGG" id="dqu:106740728"/>
<dbReference type="OrthoDB" id="446759at2759"/>
<evidence type="ECO:0000313" key="2">
    <source>
        <dbReference type="RefSeq" id="XP_014467541.1"/>
    </source>
</evidence>
<dbReference type="RefSeq" id="XP_014467541.1">
    <property type="nucleotide sequence ID" value="XM_014612055.1"/>
</dbReference>
<dbReference type="GO" id="GO:0030681">
    <property type="term" value="C:multimeric ribonuclease P complex"/>
    <property type="evidence" value="ECO:0007669"/>
    <property type="project" value="TreeGrafter"/>
</dbReference>
<dbReference type="InterPro" id="IPR013893">
    <property type="entry name" value="RNase_P_Rpp40"/>
</dbReference>
<dbReference type="GO" id="GO:0001682">
    <property type="term" value="P:tRNA 5'-leader removal"/>
    <property type="evidence" value="ECO:0007669"/>
    <property type="project" value="InterPro"/>
</dbReference>
<name>A0A6P3WNC2_DINQU</name>
<dbReference type="Proteomes" id="UP000515204">
    <property type="component" value="Unplaced"/>
</dbReference>
<dbReference type="PANTHER" id="PTHR15396:SF1">
    <property type="entry name" value="RIBONUCLEASE P PROTEIN SUBUNIT P40"/>
    <property type="match status" value="1"/>
</dbReference>
<dbReference type="GO" id="GO:0000447">
    <property type="term" value="P:endonucleolytic cleavage in ITS1 to separate SSU-rRNA from 5.8S rRNA and LSU-rRNA from tricistronic rRNA transcript (SSU-rRNA, 5.8S rRNA, LSU-rRNA)"/>
    <property type="evidence" value="ECO:0007669"/>
    <property type="project" value="TreeGrafter"/>
</dbReference>
<dbReference type="GeneID" id="106740728"/>
<dbReference type="Pfam" id="PF08584">
    <property type="entry name" value="Ribonuc_P_40"/>
    <property type="match status" value="1"/>
</dbReference>
<proteinExistence type="predicted"/>
<evidence type="ECO:0000313" key="1">
    <source>
        <dbReference type="Proteomes" id="UP000515204"/>
    </source>
</evidence>
<dbReference type="AlphaFoldDB" id="A0A6P3WNC2"/>
<dbReference type="PANTHER" id="PTHR15396">
    <property type="entry name" value="RIBONUCLEASE P PROTEIN SUBUNIT P40"/>
    <property type="match status" value="1"/>
</dbReference>
<dbReference type="GO" id="GO:0000172">
    <property type="term" value="C:ribonuclease MRP complex"/>
    <property type="evidence" value="ECO:0007669"/>
    <property type="project" value="TreeGrafter"/>
</dbReference>
<gene>
    <name evidence="2" type="primary">LOC106740728</name>
</gene>
<protein>
    <submittedName>
        <fullName evidence="2">Ribonuclease P protein subunit p40-like</fullName>
    </submittedName>
</protein>
<accession>A0A6P3WNC2</accession>
<keyword evidence="1" id="KW-1185">Reference proteome</keyword>
<organism evidence="1 2">
    <name type="scientific">Dinoponera quadriceps</name>
    <name type="common">South American ant</name>
    <dbReference type="NCBI Taxonomy" id="609295"/>
    <lineage>
        <taxon>Eukaryota</taxon>
        <taxon>Metazoa</taxon>
        <taxon>Ecdysozoa</taxon>
        <taxon>Arthropoda</taxon>
        <taxon>Hexapoda</taxon>
        <taxon>Insecta</taxon>
        <taxon>Pterygota</taxon>
        <taxon>Neoptera</taxon>
        <taxon>Endopterygota</taxon>
        <taxon>Hymenoptera</taxon>
        <taxon>Apocrita</taxon>
        <taxon>Aculeata</taxon>
        <taxon>Formicoidea</taxon>
        <taxon>Formicidae</taxon>
        <taxon>Ponerinae</taxon>
        <taxon>Ponerini</taxon>
        <taxon>Dinoponera</taxon>
    </lineage>
</organism>